<evidence type="ECO:0000256" key="8">
    <source>
        <dbReference type="ARBA" id="ARBA00022741"/>
    </source>
</evidence>
<keyword evidence="9" id="KW-0418">Kinase</keyword>
<dbReference type="Pfam" id="PF02518">
    <property type="entry name" value="HATPase_c"/>
    <property type="match status" value="1"/>
</dbReference>
<dbReference type="GO" id="GO:0005886">
    <property type="term" value="C:plasma membrane"/>
    <property type="evidence" value="ECO:0007669"/>
    <property type="project" value="UniProtKB-SubCell"/>
</dbReference>
<dbReference type="InterPro" id="IPR001789">
    <property type="entry name" value="Sig_transdc_resp-reg_receiver"/>
</dbReference>
<dbReference type="AlphaFoldDB" id="A0A1G7LE31"/>
<dbReference type="CDD" id="cd16922">
    <property type="entry name" value="HATPase_EvgS-ArcB-TorS-like"/>
    <property type="match status" value="1"/>
</dbReference>
<evidence type="ECO:0000256" key="13">
    <source>
        <dbReference type="ARBA" id="ARBA00023136"/>
    </source>
</evidence>
<dbReference type="InterPro" id="IPR004358">
    <property type="entry name" value="Sig_transdc_His_kin-like_C"/>
</dbReference>
<gene>
    <name evidence="23" type="ORF">SAMN05216464_118129</name>
</gene>
<dbReference type="Pfam" id="PF00512">
    <property type="entry name" value="HisKA"/>
    <property type="match status" value="1"/>
</dbReference>
<dbReference type="InterPro" id="IPR011006">
    <property type="entry name" value="CheY-like_superfamily"/>
</dbReference>
<dbReference type="Gene3D" id="3.30.450.40">
    <property type="match status" value="1"/>
</dbReference>
<dbReference type="CDD" id="cd17546">
    <property type="entry name" value="REC_hyHK_CKI1_RcsC-like"/>
    <property type="match status" value="2"/>
</dbReference>
<dbReference type="Gene3D" id="3.30.450.20">
    <property type="entry name" value="PAS domain"/>
    <property type="match status" value="1"/>
</dbReference>
<dbReference type="InterPro" id="IPR003594">
    <property type="entry name" value="HATPase_dom"/>
</dbReference>
<feature type="domain" description="Response regulatory" evidence="20">
    <location>
        <begin position="682"/>
        <end position="800"/>
    </location>
</feature>
<keyword evidence="24" id="KW-1185">Reference proteome</keyword>
<feature type="coiled-coil region" evidence="18">
    <location>
        <begin position="275"/>
        <end position="305"/>
    </location>
</feature>
<evidence type="ECO:0000256" key="14">
    <source>
        <dbReference type="ARBA" id="ARBA00064003"/>
    </source>
</evidence>
<dbReference type="PRINTS" id="PR00344">
    <property type="entry name" value="BCTRLSENSOR"/>
</dbReference>
<dbReference type="Pfam" id="PF00072">
    <property type="entry name" value="Response_reg"/>
    <property type="match status" value="2"/>
</dbReference>
<evidence type="ECO:0000256" key="18">
    <source>
        <dbReference type="SAM" id="Coils"/>
    </source>
</evidence>
<evidence type="ECO:0000256" key="9">
    <source>
        <dbReference type="ARBA" id="ARBA00022777"/>
    </source>
</evidence>
<feature type="domain" description="HPt" evidence="22">
    <location>
        <begin position="831"/>
        <end position="928"/>
    </location>
</feature>
<sequence>MSVFPVPANEAERLKALHDYEILDSLAENEFDRITQLATLICDMPISLVSLIEKDRQWFKSRIGLEGSEIPRTLAFCQYTIMEKALMEVPDASKDERFKQYDLVSAGPKLRFYAGYPLVSTEGYALGTICVIDYKPNKLTPKQARALELLADEVMQLIRERRQKEELRNLEKLFNLSGDLICIAGGDGYFRRVNPAFQQLLGWNKSELLTTPFLELIHPDYREVTRRELESLAGGQPTVNFVIRLLSRDGGYFTLQWTVAPEEGTRNLFAIGRDISLAIRQQEELESARKEAEQASIAKSEFLANMSHEIRTPLNGVIGFTDLVLKTQLSEIQQQYLTIVNQSAGALLSIINDILDFSKIEAGKLELEIEKCDLYELAAQATDIISYQVQTKGLEMLLNLSPELPRFIWTDTVRLQQVLVNLLSNASKFTEHGEIELKVENLTPGSENALFRFSVRDTGIGIKPEKQHKIFDAFAQEDGSTTKKYGGTGLGLAISNRLLGLMGSRLELDSTPGQGSRFFFDLRLKAETGEPEEWENLEAIRRTLIVDDNANNRLILQEMLGLKGIASVQAANGLDALQLLAGGAQFDVILMDYHMPYMDGLETIRKIRENFTTGGLQPVMLLYSSSDDEKVIRTCEELQVRQRLVKPIKLQDLYNSLSRLHKKNPVAIPAQQAPESTNRNWSILIAEDNMVNMLLARTILKRIAPNATLLEAVNGTAAVNLCRQQLPDLIFMDVQMPELNGYEATQQIRALEKQGRVPIIALTAGNVRSERERCLEAGMDDFVVKPVVEEMIAAVLDKWLTGDEQLSSDPGMTDQLHHMDGDTLKSYTDGDPELLIAIRQLTRSELEDAVGLLEKQAACSDLAALNATGHKLYGTAASVGLPRLAQLARAWEQMKAVDHHMISALLTRTQEEVRQVLNLLKTEEDNIA</sequence>
<dbReference type="Pfam" id="PF01627">
    <property type="entry name" value="Hpt"/>
    <property type="match status" value="1"/>
</dbReference>
<evidence type="ECO:0000256" key="16">
    <source>
        <dbReference type="PROSITE-ProRule" id="PRU00110"/>
    </source>
</evidence>
<evidence type="ECO:0000256" key="17">
    <source>
        <dbReference type="PROSITE-ProRule" id="PRU00169"/>
    </source>
</evidence>
<feature type="modified residue" description="4-aspartylphosphate" evidence="17">
    <location>
        <position position="592"/>
    </location>
</feature>
<evidence type="ECO:0000256" key="6">
    <source>
        <dbReference type="ARBA" id="ARBA00022679"/>
    </source>
</evidence>
<dbReference type="FunFam" id="1.10.287.130:FF:000002">
    <property type="entry name" value="Two-component osmosensing histidine kinase"/>
    <property type="match status" value="1"/>
</dbReference>
<dbReference type="EMBL" id="FNAI01000018">
    <property type="protein sequence ID" value="SDF47574.1"/>
    <property type="molecule type" value="Genomic_DNA"/>
</dbReference>
<dbReference type="InterPro" id="IPR029016">
    <property type="entry name" value="GAF-like_dom_sf"/>
</dbReference>
<dbReference type="SUPFAM" id="SSF47226">
    <property type="entry name" value="Histidine-containing phosphotransfer domain, HPT domain"/>
    <property type="match status" value="1"/>
</dbReference>
<evidence type="ECO:0000313" key="24">
    <source>
        <dbReference type="Proteomes" id="UP000199072"/>
    </source>
</evidence>
<name>A0A1G7LE31_9SPHI</name>
<dbReference type="FunFam" id="3.30.565.10:FF:000010">
    <property type="entry name" value="Sensor histidine kinase RcsC"/>
    <property type="match status" value="1"/>
</dbReference>
<comment type="subcellular location">
    <subcellularLocation>
        <location evidence="2">Cell membrane</location>
        <topology evidence="2">Multi-pass membrane protein</topology>
    </subcellularLocation>
</comment>
<dbReference type="Proteomes" id="UP000199072">
    <property type="component" value="Unassembled WGS sequence"/>
</dbReference>
<dbReference type="Gene3D" id="1.10.287.130">
    <property type="match status" value="1"/>
</dbReference>
<keyword evidence="6" id="KW-0808">Transferase</keyword>
<evidence type="ECO:0000259" key="20">
    <source>
        <dbReference type="PROSITE" id="PS50110"/>
    </source>
</evidence>
<dbReference type="InterPro" id="IPR008207">
    <property type="entry name" value="Sig_transdc_His_kin_Hpt_dom"/>
</dbReference>
<dbReference type="CDD" id="cd00082">
    <property type="entry name" value="HisKA"/>
    <property type="match status" value="1"/>
</dbReference>
<comment type="subunit">
    <text evidence="14">At low DSF concentrations, interacts with RpfF.</text>
</comment>
<evidence type="ECO:0000259" key="22">
    <source>
        <dbReference type="PROSITE" id="PS50894"/>
    </source>
</evidence>
<dbReference type="SMART" id="SM00091">
    <property type="entry name" value="PAS"/>
    <property type="match status" value="1"/>
</dbReference>
<dbReference type="InterPro" id="IPR035965">
    <property type="entry name" value="PAS-like_dom_sf"/>
</dbReference>
<dbReference type="EC" id="2.7.13.3" evidence="3"/>
<keyword evidence="12" id="KW-0902">Two-component regulatory system</keyword>
<keyword evidence="7" id="KW-0812">Transmembrane</keyword>
<feature type="modified residue" description="4-aspartylphosphate" evidence="17">
    <location>
        <position position="733"/>
    </location>
</feature>
<dbReference type="OrthoDB" id="9811889at2"/>
<dbReference type="PROSITE" id="PS50112">
    <property type="entry name" value="PAS"/>
    <property type="match status" value="1"/>
</dbReference>
<evidence type="ECO:0000256" key="7">
    <source>
        <dbReference type="ARBA" id="ARBA00022692"/>
    </source>
</evidence>
<feature type="domain" description="Histidine kinase" evidence="19">
    <location>
        <begin position="305"/>
        <end position="526"/>
    </location>
</feature>
<dbReference type="InterPro" id="IPR003018">
    <property type="entry name" value="GAF"/>
</dbReference>
<keyword evidence="8" id="KW-0547">Nucleotide-binding</keyword>
<evidence type="ECO:0000256" key="1">
    <source>
        <dbReference type="ARBA" id="ARBA00000085"/>
    </source>
</evidence>
<dbReference type="GO" id="GO:0005524">
    <property type="term" value="F:ATP binding"/>
    <property type="evidence" value="ECO:0007669"/>
    <property type="project" value="UniProtKB-KW"/>
</dbReference>
<dbReference type="CDD" id="cd00130">
    <property type="entry name" value="PAS"/>
    <property type="match status" value="1"/>
</dbReference>
<feature type="domain" description="PAS" evidence="21">
    <location>
        <begin position="166"/>
        <end position="236"/>
    </location>
</feature>
<dbReference type="PROSITE" id="PS50109">
    <property type="entry name" value="HIS_KIN"/>
    <property type="match status" value="1"/>
</dbReference>
<keyword evidence="5 17" id="KW-0597">Phosphoprotein</keyword>
<evidence type="ECO:0000256" key="4">
    <source>
        <dbReference type="ARBA" id="ARBA00022475"/>
    </source>
</evidence>
<evidence type="ECO:0000256" key="12">
    <source>
        <dbReference type="ARBA" id="ARBA00023012"/>
    </source>
</evidence>
<protein>
    <recommendedName>
        <fullName evidence="15">Sensory/regulatory protein RpfC</fullName>
        <ecNumber evidence="3">2.7.13.3</ecNumber>
    </recommendedName>
</protein>
<dbReference type="PROSITE" id="PS50110">
    <property type="entry name" value="RESPONSE_REGULATORY"/>
    <property type="match status" value="2"/>
</dbReference>
<dbReference type="InterPro" id="IPR005467">
    <property type="entry name" value="His_kinase_dom"/>
</dbReference>
<keyword evidence="13" id="KW-0472">Membrane</keyword>
<keyword evidence="4" id="KW-1003">Cell membrane</keyword>
<dbReference type="Gene3D" id="1.20.120.160">
    <property type="entry name" value="HPT domain"/>
    <property type="match status" value="1"/>
</dbReference>
<dbReference type="Pfam" id="PF08447">
    <property type="entry name" value="PAS_3"/>
    <property type="match status" value="1"/>
</dbReference>
<dbReference type="RefSeq" id="WP_091155729.1">
    <property type="nucleotide sequence ID" value="NZ_FNAI01000018.1"/>
</dbReference>
<dbReference type="PROSITE" id="PS50894">
    <property type="entry name" value="HPT"/>
    <property type="match status" value="1"/>
</dbReference>
<dbReference type="SMART" id="SM00065">
    <property type="entry name" value="GAF"/>
    <property type="match status" value="1"/>
</dbReference>
<dbReference type="SUPFAM" id="SSF55781">
    <property type="entry name" value="GAF domain-like"/>
    <property type="match status" value="1"/>
</dbReference>
<keyword evidence="18" id="KW-0175">Coiled coil</keyword>
<reference evidence="23 24" key="1">
    <citation type="submission" date="2016-10" db="EMBL/GenBank/DDBJ databases">
        <authorList>
            <person name="de Groot N.N."/>
        </authorList>
    </citation>
    <scope>NUCLEOTIDE SEQUENCE [LARGE SCALE GENOMIC DNA]</scope>
    <source>
        <strain evidence="23 24">47C3B</strain>
    </source>
</reference>
<dbReference type="Gene3D" id="3.30.565.10">
    <property type="entry name" value="Histidine kinase-like ATPase, C-terminal domain"/>
    <property type="match status" value="1"/>
</dbReference>
<evidence type="ECO:0000256" key="10">
    <source>
        <dbReference type="ARBA" id="ARBA00022840"/>
    </source>
</evidence>
<keyword evidence="10" id="KW-0067">ATP-binding</keyword>
<evidence type="ECO:0000256" key="11">
    <source>
        <dbReference type="ARBA" id="ARBA00022989"/>
    </source>
</evidence>
<dbReference type="InterPro" id="IPR036641">
    <property type="entry name" value="HPT_dom_sf"/>
</dbReference>
<organism evidence="23 24">
    <name type="scientific">Mucilaginibacter pineti</name>
    <dbReference type="NCBI Taxonomy" id="1391627"/>
    <lineage>
        <taxon>Bacteria</taxon>
        <taxon>Pseudomonadati</taxon>
        <taxon>Bacteroidota</taxon>
        <taxon>Sphingobacteriia</taxon>
        <taxon>Sphingobacteriales</taxon>
        <taxon>Sphingobacteriaceae</taxon>
        <taxon>Mucilaginibacter</taxon>
    </lineage>
</organism>
<evidence type="ECO:0000256" key="15">
    <source>
        <dbReference type="ARBA" id="ARBA00068150"/>
    </source>
</evidence>
<evidence type="ECO:0000259" key="21">
    <source>
        <dbReference type="PROSITE" id="PS50112"/>
    </source>
</evidence>
<comment type="catalytic activity">
    <reaction evidence="1">
        <text>ATP + protein L-histidine = ADP + protein N-phospho-L-histidine.</text>
        <dbReference type="EC" id="2.7.13.3"/>
    </reaction>
</comment>
<dbReference type="SUPFAM" id="SSF55874">
    <property type="entry name" value="ATPase domain of HSP90 chaperone/DNA topoisomerase II/histidine kinase"/>
    <property type="match status" value="1"/>
</dbReference>
<dbReference type="InterPro" id="IPR013655">
    <property type="entry name" value="PAS_fold_3"/>
</dbReference>
<dbReference type="SUPFAM" id="SSF52172">
    <property type="entry name" value="CheY-like"/>
    <property type="match status" value="2"/>
</dbReference>
<evidence type="ECO:0000256" key="3">
    <source>
        <dbReference type="ARBA" id="ARBA00012438"/>
    </source>
</evidence>
<dbReference type="GO" id="GO:0000155">
    <property type="term" value="F:phosphorelay sensor kinase activity"/>
    <property type="evidence" value="ECO:0007669"/>
    <property type="project" value="InterPro"/>
</dbReference>
<dbReference type="InterPro" id="IPR000014">
    <property type="entry name" value="PAS"/>
</dbReference>
<proteinExistence type="predicted"/>
<dbReference type="InterPro" id="IPR036097">
    <property type="entry name" value="HisK_dim/P_sf"/>
</dbReference>
<evidence type="ECO:0000256" key="5">
    <source>
        <dbReference type="ARBA" id="ARBA00022553"/>
    </source>
</evidence>
<dbReference type="SMART" id="SM00448">
    <property type="entry name" value="REC"/>
    <property type="match status" value="2"/>
</dbReference>
<dbReference type="NCBIfam" id="TIGR00229">
    <property type="entry name" value="sensory_box"/>
    <property type="match status" value="1"/>
</dbReference>
<feature type="modified residue" description="Phosphohistidine" evidence="16">
    <location>
        <position position="870"/>
    </location>
</feature>
<dbReference type="SMART" id="SM00388">
    <property type="entry name" value="HisKA"/>
    <property type="match status" value="1"/>
</dbReference>
<feature type="domain" description="Response regulatory" evidence="20">
    <location>
        <begin position="542"/>
        <end position="661"/>
    </location>
</feature>
<dbReference type="SUPFAM" id="SSF55785">
    <property type="entry name" value="PYP-like sensor domain (PAS domain)"/>
    <property type="match status" value="1"/>
</dbReference>
<dbReference type="PANTHER" id="PTHR45339:SF1">
    <property type="entry name" value="HYBRID SIGNAL TRANSDUCTION HISTIDINE KINASE J"/>
    <property type="match status" value="1"/>
</dbReference>
<keyword evidence="11" id="KW-1133">Transmembrane helix</keyword>
<dbReference type="SMART" id="SM00387">
    <property type="entry name" value="HATPase_c"/>
    <property type="match status" value="1"/>
</dbReference>
<evidence type="ECO:0000259" key="19">
    <source>
        <dbReference type="PROSITE" id="PS50109"/>
    </source>
</evidence>
<dbReference type="Gene3D" id="3.40.50.2300">
    <property type="match status" value="2"/>
</dbReference>
<dbReference type="PANTHER" id="PTHR45339">
    <property type="entry name" value="HYBRID SIGNAL TRANSDUCTION HISTIDINE KINASE J"/>
    <property type="match status" value="1"/>
</dbReference>
<accession>A0A1G7LE31</accession>
<dbReference type="InterPro" id="IPR003661">
    <property type="entry name" value="HisK_dim/P_dom"/>
</dbReference>
<dbReference type="InterPro" id="IPR036890">
    <property type="entry name" value="HATPase_C_sf"/>
</dbReference>
<evidence type="ECO:0000256" key="2">
    <source>
        <dbReference type="ARBA" id="ARBA00004651"/>
    </source>
</evidence>
<evidence type="ECO:0000313" key="23">
    <source>
        <dbReference type="EMBL" id="SDF47574.1"/>
    </source>
</evidence>
<dbReference type="STRING" id="1391627.SAMN05216464_118129"/>
<dbReference type="SUPFAM" id="SSF47384">
    <property type="entry name" value="Homodimeric domain of signal transducing histidine kinase"/>
    <property type="match status" value="1"/>
</dbReference>